<organism evidence="8 9">
    <name type="scientific">Ponticaulis profundi</name>
    <dbReference type="NCBI Taxonomy" id="2665222"/>
    <lineage>
        <taxon>Bacteria</taxon>
        <taxon>Pseudomonadati</taxon>
        <taxon>Pseudomonadota</taxon>
        <taxon>Alphaproteobacteria</taxon>
        <taxon>Hyphomonadales</taxon>
        <taxon>Hyphomonadaceae</taxon>
        <taxon>Ponticaulis</taxon>
    </lineage>
</organism>
<dbReference type="Proteomes" id="UP001596303">
    <property type="component" value="Unassembled WGS sequence"/>
</dbReference>
<evidence type="ECO:0000256" key="6">
    <source>
        <dbReference type="SAM" id="Phobius"/>
    </source>
</evidence>
<dbReference type="EMBL" id="JBHSSW010000066">
    <property type="protein sequence ID" value="MFC6199674.1"/>
    <property type="molecule type" value="Genomic_DNA"/>
</dbReference>
<keyword evidence="9" id="KW-1185">Reference proteome</keyword>
<feature type="transmembrane region" description="Helical" evidence="6">
    <location>
        <begin position="302"/>
        <end position="323"/>
    </location>
</feature>
<keyword evidence="4 6" id="KW-1133">Transmembrane helix</keyword>
<feature type="transmembrane region" description="Helical" evidence="6">
    <location>
        <begin position="401"/>
        <end position="421"/>
    </location>
</feature>
<dbReference type="InterPro" id="IPR020846">
    <property type="entry name" value="MFS_dom"/>
</dbReference>
<feature type="transmembrane region" description="Helical" evidence="6">
    <location>
        <begin position="147"/>
        <end position="170"/>
    </location>
</feature>
<dbReference type="PROSITE" id="PS50850">
    <property type="entry name" value="MFS"/>
    <property type="match status" value="1"/>
</dbReference>
<feature type="domain" description="Major facilitator superfamily (MFS) profile" evidence="7">
    <location>
        <begin position="21"/>
        <end position="424"/>
    </location>
</feature>
<feature type="transmembrane region" description="Helical" evidence="6">
    <location>
        <begin position="88"/>
        <end position="107"/>
    </location>
</feature>
<dbReference type="Gene3D" id="1.20.1250.20">
    <property type="entry name" value="MFS general substrate transporter like domains"/>
    <property type="match status" value="1"/>
</dbReference>
<evidence type="ECO:0000256" key="1">
    <source>
        <dbReference type="ARBA" id="ARBA00004141"/>
    </source>
</evidence>
<feature type="transmembrane region" description="Helical" evidence="6">
    <location>
        <begin position="176"/>
        <end position="196"/>
    </location>
</feature>
<sequence>MSVADTGASPTIKKVPGRAWVLAVLTMVYTFNHLDRQVFITVLEPIKAEMHLSDFVLGLLTGVGFAAVYATLGIPIAYLADRSNRRNIIAGALLIWSAATAACGLAGNVMHLFLARMGVGVGEAGGTPPATSMIADLYGPKERAMALGIYTTGIGFGIMLGYIIGAYVYAAYGWRAAFFAAGVPGIVLAIILRFTVKEPLRGASEARQAVDSEEAPSLIETLRFMFGQSSYLFLLLGCLSICVSANAYVAFTASHLIRMYELAPTDVAVPLGLLIGGVGSLGAVLIGYLCDKLSAKDLRWRPWIIAVTTAIALPFAFMFLQAATPMEAYMWNIVPNFVGLIYASIAYTASQELVKLRMRAFSSAFTLFCLTLIGISGGPAITGALSDMFTAQGAETPLKTALELILIFNAASILFLGLAGINYRKDVARAEAAS</sequence>
<dbReference type="InterPro" id="IPR044770">
    <property type="entry name" value="MFS_spinster-like"/>
</dbReference>
<keyword evidence="3 6" id="KW-0812">Transmembrane</keyword>
<reference evidence="9" key="1">
    <citation type="journal article" date="2019" name="Int. J. Syst. Evol. Microbiol.">
        <title>The Global Catalogue of Microorganisms (GCM) 10K type strain sequencing project: providing services to taxonomists for standard genome sequencing and annotation.</title>
        <authorList>
            <consortium name="The Broad Institute Genomics Platform"/>
            <consortium name="The Broad Institute Genome Sequencing Center for Infectious Disease"/>
            <person name="Wu L."/>
            <person name="Ma J."/>
        </authorList>
    </citation>
    <scope>NUCLEOTIDE SEQUENCE [LARGE SCALE GENOMIC DNA]</scope>
    <source>
        <strain evidence="9">CGMCC-1.15741</strain>
    </source>
</reference>
<gene>
    <name evidence="8" type="ORF">ACFQDM_16460</name>
</gene>
<evidence type="ECO:0000313" key="8">
    <source>
        <dbReference type="EMBL" id="MFC6199674.1"/>
    </source>
</evidence>
<comment type="caution">
    <text evidence="8">The sequence shown here is derived from an EMBL/GenBank/DDBJ whole genome shotgun (WGS) entry which is preliminary data.</text>
</comment>
<feature type="transmembrane region" description="Helical" evidence="6">
    <location>
        <begin position="361"/>
        <end position="381"/>
    </location>
</feature>
<dbReference type="SUPFAM" id="SSF103473">
    <property type="entry name" value="MFS general substrate transporter"/>
    <property type="match status" value="1"/>
</dbReference>
<feature type="transmembrane region" description="Helical" evidence="6">
    <location>
        <begin position="231"/>
        <end position="251"/>
    </location>
</feature>
<evidence type="ECO:0000256" key="3">
    <source>
        <dbReference type="ARBA" id="ARBA00022692"/>
    </source>
</evidence>
<dbReference type="InterPro" id="IPR036259">
    <property type="entry name" value="MFS_trans_sf"/>
</dbReference>
<keyword evidence="2" id="KW-0813">Transport</keyword>
<feature type="transmembrane region" description="Helical" evidence="6">
    <location>
        <begin position="271"/>
        <end position="290"/>
    </location>
</feature>
<feature type="transmembrane region" description="Helical" evidence="6">
    <location>
        <begin position="55"/>
        <end position="76"/>
    </location>
</feature>
<accession>A0ABW1SE27</accession>
<keyword evidence="5 6" id="KW-0472">Membrane</keyword>
<evidence type="ECO:0000256" key="5">
    <source>
        <dbReference type="ARBA" id="ARBA00023136"/>
    </source>
</evidence>
<proteinExistence type="predicted"/>
<feature type="transmembrane region" description="Helical" evidence="6">
    <location>
        <begin position="17"/>
        <end position="34"/>
    </location>
</feature>
<evidence type="ECO:0000256" key="2">
    <source>
        <dbReference type="ARBA" id="ARBA00022448"/>
    </source>
</evidence>
<dbReference type="InterPro" id="IPR011701">
    <property type="entry name" value="MFS"/>
</dbReference>
<evidence type="ECO:0000313" key="9">
    <source>
        <dbReference type="Proteomes" id="UP001596303"/>
    </source>
</evidence>
<dbReference type="PANTHER" id="PTHR23505:SF79">
    <property type="entry name" value="PROTEIN SPINSTER"/>
    <property type="match status" value="1"/>
</dbReference>
<feature type="transmembrane region" description="Helical" evidence="6">
    <location>
        <begin position="329"/>
        <end position="349"/>
    </location>
</feature>
<dbReference type="RefSeq" id="WP_377380958.1">
    <property type="nucleotide sequence ID" value="NZ_JBHSSW010000066.1"/>
</dbReference>
<protein>
    <submittedName>
        <fullName evidence="8">Spinster family MFS transporter</fullName>
    </submittedName>
</protein>
<evidence type="ECO:0000256" key="4">
    <source>
        <dbReference type="ARBA" id="ARBA00022989"/>
    </source>
</evidence>
<name>A0ABW1SE27_9PROT</name>
<evidence type="ECO:0000259" key="7">
    <source>
        <dbReference type="PROSITE" id="PS50850"/>
    </source>
</evidence>
<dbReference type="CDD" id="cd17328">
    <property type="entry name" value="MFS_spinster_like"/>
    <property type="match status" value="1"/>
</dbReference>
<dbReference type="Pfam" id="PF07690">
    <property type="entry name" value="MFS_1"/>
    <property type="match status" value="1"/>
</dbReference>
<comment type="subcellular location">
    <subcellularLocation>
        <location evidence="1">Membrane</location>
        <topology evidence="1">Multi-pass membrane protein</topology>
    </subcellularLocation>
</comment>
<dbReference type="PANTHER" id="PTHR23505">
    <property type="entry name" value="SPINSTER"/>
    <property type="match status" value="1"/>
</dbReference>